<evidence type="ECO:0000313" key="1">
    <source>
        <dbReference type="EMBL" id="GED99733.1"/>
    </source>
</evidence>
<name>A0A7I9V3I7_9ACTN</name>
<dbReference type="Proteomes" id="UP000444960">
    <property type="component" value="Unassembled WGS sequence"/>
</dbReference>
<protein>
    <recommendedName>
        <fullName evidence="3">TIGR04338 family metallohydrolase</fullName>
    </recommendedName>
</protein>
<proteinExistence type="predicted"/>
<accession>A0A7I9V3I7</accession>
<dbReference type="InterPro" id="IPR027595">
    <property type="entry name" value="CHP04338"/>
</dbReference>
<reference evidence="2" key="1">
    <citation type="submission" date="2019-06" db="EMBL/GenBank/DDBJ databases">
        <title>Gordonia isolated from sludge of a wastewater treatment plant.</title>
        <authorList>
            <person name="Tamura T."/>
            <person name="Aoyama K."/>
            <person name="Kang Y."/>
            <person name="Saito S."/>
            <person name="Akiyama N."/>
            <person name="Yazawa K."/>
            <person name="Gonoi T."/>
            <person name="Mikami Y."/>
        </authorList>
    </citation>
    <scope>NUCLEOTIDE SEQUENCE [LARGE SCALE GENOMIC DNA]</scope>
    <source>
        <strain evidence="2">NBRC 107696</strain>
    </source>
</reference>
<organism evidence="1 2">
    <name type="scientific">Gordonia spumicola</name>
    <dbReference type="NCBI Taxonomy" id="589161"/>
    <lineage>
        <taxon>Bacteria</taxon>
        <taxon>Bacillati</taxon>
        <taxon>Actinomycetota</taxon>
        <taxon>Actinomycetes</taxon>
        <taxon>Mycobacteriales</taxon>
        <taxon>Gordoniaceae</taxon>
        <taxon>Gordonia</taxon>
    </lineage>
</organism>
<gene>
    <name evidence="1" type="ORF">nbrc107696_01800</name>
</gene>
<evidence type="ECO:0000313" key="2">
    <source>
        <dbReference type="Proteomes" id="UP000444960"/>
    </source>
</evidence>
<comment type="caution">
    <text evidence="1">The sequence shown here is derived from an EMBL/GenBank/DDBJ whole genome shotgun (WGS) entry which is preliminary data.</text>
</comment>
<sequence>MYDAERLAHRLLERAGGAHSVQIAGTTLTVPAEARFADLESVARYVDEVLALAPVRAQFPRAGVAVRVRRRRGGRAAHYDAATHTMAVPDSADGAWALRELVVLHELAHHLDTGEGAAHGPSFVDALIDLVRLVLGPEVALIYRVLFTEAGAR</sequence>
<keyword evidence="2" id="KW-1185">Reference proteome</keyword>
<dbReference type="AlphaFoldDB" id="A0A7I9V3I7"/>
<dbReference type="EMBL" id="BJOV01000001">
    <property type="protein sequence ID" value="GED99733.1"/>
    <property type="molecule type" value="Genomic_DNA"/>
</dbReference>
<dbReference type="NCBIfam" id="TIGR04338">
    <property type="entry name" value="HEXXH_Rv0185"/>
    <property type="match status" value="1"/>
</dbReference>
<evidence type="ECO:0008006" key="3">
    <source>
        <dbReference type="Google" id="ProtNLM"/>
    </source>
</evidence>